<keyword evidence="2" id="KW-1185">Reference proteome</keyword>
<gene>
    <name evidence="1" type="ORF">ABB05_07480</name>
</gene>
<dbReference type="OrthoDB" id="2898391at2"/>
<organism evidence="1 2">
    <name type="scientific">Lederbergia galactosidilytica</name>
    <dbReference type="NCBI Taxonomy" id="217031"/>
    <lineage>
        <taxon>Bacteria</taxon>
        <taxon>Bacillati</taxon>
        <taxon>Bacillota</taxon>
        <taxon>Bacilli</taxon>
        <taxon>Bacillales</taxon>
        <taxon>Bacillaceae</taxon>
        <taxon>Lederbergia</taxon>
    </lineage>
</organism>
<comment type="caution">
    <text evidence="1">The sequence shown here is derived from an EMBL/GenBank/DDBJ whole genome shotgun (WGS) entry which is preliminary data.</text>
</comment>
<accession>A0A177ZZD9</accession>
<dbReference type="Proteomes" id="UP000077881">
    <property type="component" value="Unassembled WGS sequence"/>
</dbReference>
<dbReference type="PATRIC" id="fig|217031.6.peg.1613"/>
<dbReference type="EMBL" id="LDJR01000034">
    <property type="protein sequence ID" value="OAK72690.1"/>
    <property type="molecule type" value="Genomic_DNA"/>
</dbReference>
<sequence>MDWDFYFYVGNTLLGWDLEMFWNVTPAHWLKQYIMHLKANNPDALNPEKKIHFLDDTPFLRRM</sequence>
<name>A0A177ZZD9_9BACI</name>
<evidence type="ECO:0000313" key="1">
    <source>
        <dbReference type="EMBL" id="OAK72690.1"/>
    </source>
</evidence>
<proteinExistence type="predicted"/>
<dbReference type="STRING" id="217031.ABB05_07480"/>
<reference evidence="1 2" key="1">
    <citation type="submission" date="2015-05" db="EMBL/GenBank/DDBJ databases">
        <title>Comparison of genome.</title>
        <authorList>
            <person name="Zheng Z."/>
            <person name="Sun M."/>
        </authorList>
    </citation>
    <scope>NUCLEOTIDE SEQUENCE [LARGE SCALE GENOMIC DNA]</scope>
    <source>
        <strain evidence="1 2">G25-74</strain>
    </source>
</reference>
<evidence type="ECO:0000313" key="2">
    <source>
        <dbReference type="Proteomes" id="UP000077881"/>
    </source>
</evidence>
<dbReference type="AlphaFoldDB" id="A0A177ZZD9"/>
<protein>
    <submittedName>
        <fullName evidence="1">Uncharacterized protein</fullName>
    </submittedName>
</protein>